<dbReference type="GeneID" id="85437269"/>
<feature type="region of interest" description="Disordered" evidence="1">
    <location>
        <begin position="52"/>
        <end position="81"/>
    </location>
</feature>
<gene>
    <name evidence="2" type="ORF">LY79DRAFT_401456</name>
</gene>
<dbReference type="EMBL" id="JAHLJV010000089">
    <property type="protein sequence ID" value="KAK1573596.1"/>
    <property type="molecule type" value="Genomic_DNA"/>
</dbReference>
<organism evidence="2 3">
    <name type="scientific">Colletotrichum navitas</name>
    <dbReference type="NCBI Taxonomy" id="681940"/>
    <lineage>
        <taxon>Eukaryota</taxon>
        <taxon>Fungi</taxon>
        <taxon>Dikarya</taxon>
        <taxon>Ascomycota</taxon>
        <taxon>Pezizomycotina</taxon>
        <taxon>Sordariomycetes</taxon>
        <taxon>Hypocreomycetidae</taxon>
        <taxon>Glomerellales</taxon>
        <taxon>Glomerellaceae</taxon>
        <taxon>Colletotrichum</taxon>
        <taxon>Colletotrichum graminicola species complex</taxon>
    </lineage>
</organism>
<sequence length="157" mass="16735">MADYPMRMGGSSSSSIGAILGLDRTQCSAGPPLPWPWSTWKGNGIGGHVHGCKEQQHPGTGVASGSAGDGGSSVREGRRRRPSICRVESVFKEMGNPVGGGLSRRPRCCFCLAFQRSLWAVFPLATEASFTSLGWRWAGQEKPKALCQGRSARGPRC</sequence>
<evidence type="ECO:0000256" key="1">
    <source>
        <dbReference type="SAM" id="MobiDB-lite"/>
    </source>
</evidence>
<keyword evidence="3" id="KW-1185">Reference proteome</keyword>
<evidence type="ECO:0000313" key="2">
    <source>
        <dbReference type="EMBL" id="KAK1573596.1"/>
    </source>
</evidence>
<name>A0AAD8UYB9_9PEZI</name>
<dbReference type="Proteomes" id="UP001230504">
    <property type="component" value="Unassembled WGS sequence"/>
</dbReference>
<dbReference type="AlphaFoldDB" id="A0AAD8UYB9"/>
<dbReference type="RefSeq" id="XP_060409193.1">
    <property type="nucleotide sequence ID" value="XM_060553029.1"/>
</dbReference>
<evidence type="ECO:0000313" key="3">
    <source>
        <dbReference type="Proteomes" id="UP001230504"/>
    </source>
</evidence>
<proteinExistence type="predicted"/>
<protein>
    <submittedName>
        <fullName evidence="2">Uncharacterized protein</fullName>
    </submittedName>
</protein>
<reference evidence="2" key="1">
    <citation type="submission" date="2021-06" db="EMBL/GenBank/DDBJ databases">
        <title>Comparative genomics, transcriptomics and evolutionary studies reveal genomic signatures of adaptation to plant cell wall in hemibiotrophic fungi.</title>
        <authorList>
            <consortium name="DOE Joint Genome Institute"/>
            <person name="Baroncelli R."/>
            <person name="Diaz J.F."/>
            <person name="Benocci T."/>
            <person name="Peng M."/>
            <person name="Battaglia E."/>
            <person name="Haridas S."/>
            <person name="Andreopoulos W."/>
            <person name="Labutti K."/>
            <person name="Pangilinan J."/>
            <person name="Floch G.L."/>
            <person name="Makela M.R."/>
            <person name="Henrissat B."/>
            <person name="Grigoriev I.V."/>
            <person name="Crouch J.A."/>
            <person name="De Vries R.P."/>
            <person name="Sukno S.A."/>
            <person name="Thon M.R."/>
        </authorList>
    </citation>
    <scope>NUCLEOTIDE SEQUENCE</scope>
    <source>
        <strain evidence="2">CBS 125086</strain>
    </source>
</reference>
<accession>A0AAD8UYB9</accession>
<comment type="caution">
    <text evidence="2">The sequence shown here is derived from an EMBL/GenBank/DDBJ whole genome shotgun (WGS) entry which is preliminary data.</text>
</comment>